<dbReference type="InterPro" id="IPR019267">
    <property type="entry name" value="CRISPR-assoc_Cas6_C"/>
</dbReference>
<accession>A0A5K8A3Z4</accession>
<proteinExistence type="predicted"/>
<dbReference type="Pfam" id="PF10040">
    <property type="entry name" value="CRISPR_Cas6"/>
    <property type="match status" value="1"/>
</dbReference>
<dbReference type="Gene3D" id="3.30.70.1900">
    <property type="match status" value="1"/>
</dbReference>
<feature type="domain" description="CRISPR-associated protein Cas6 C-terminal" evidence="1">
    <location>
        <begin position="188"/>
        <end position="308"/>
    </location>
</feature>
<evidence type="ECO:0000313" key="3">
    <source>
        <dbReference type="Proteomes" id="UP000422108"/>
    </source>
</evidence>
<organism evidence="2 3">
    <name type="scientific">Desulfosarcina ovata subsp. ovata</name>
    <dbReference type="NCBI Taxonomy" id="2752305"/>
    <lineage>
        <taxon>Bacteria</taxon>
        <taxon>Pseudomonadati</taxon>
        <taxon>Thermodesulfobacteriota</taxon>
        <taxon>Desulfobacteria</taxon>
        <taxon>Desulfobacterales</taxon>
        <taxon>Desulfosarcinaceae</taxon>
        <taxon>Desulfosarcina</taxon>
    </lineage>
</organism>
<sequence>MLYGRYEFRCRFQSDARLPLYKGSTIRGAFGHAFKSVVCILKHQTCETCLLKTQCIYTKVFETPLADSPPAGMRIADVPHPFVIRPPLTTRMAFKKGDIFVFSLLLFGDVNHQLPYFFIRILERMGYSGIGKKINDQMGRFTMETVSHNGRIVYSQEDQKLQMDEDLPRLTLSTPPEKADSGNRVMIQLKTPLRLKFQNRHATKLPFHILTRAMLRRVSTILKSYNGSEPPLDYRGLTQRAEVVRTVDSTLHWNNLKRYSNRQKQKTPLDGMMGTITYEGALGEFWPLIEFCEKTNVGAKTAFGLGEITVVKLN</sequence>
<keyword evidence="3" id="KW-1185">Reference proteome</keyword>
<evidence type="ECO:0000313" key="2">
    <source>
        <dbReference type="EMBL" id="BBO87239.1"/>
    </source>
</evidence>
<dbReference type="Proteomes" id="UP000422108">
    <property type="component" value="Chromosome"/>
</dbReference>
<reference evidence="2 3" key="1">
    <citation type="submission" date="2019-11" db="EMBL/GenBank/DDBJ databases">
        <title>Comparative genomics of hydrocarbon-degrading Desulfosarcina strains.</title>
        <authorList>
            <person name="Watanabe M."/>
            <person name="Kojima H."/>
            <person name="Fukui M."/>
        </authorList>
    </citation>
    <scope>NUCLEOTIDE SEQUENCE [LARGE SCALE GENOMIC DNA]</scope>
    <source>
        <strain evidence="3">oXyS1</strain>
    </source>
</reference>
<protein>
    <submittedName>
        <fullName evidence="2">CRISPR-associated protein Cas6</fullName>
    </submittedName>
</protein>
<dbReference type="EMBL" id="AP021879">
    <property type="protein sequence ID" value="BBO87239.1"/>
    <property type="molecule type" value="Genomic_DNA"/>
</dbReference>
<gene>
    <name evidence="2" type="primary">cas6</name>
    <name evidence="2" type="ORF">DSCOOX_04190</name>
</gene>
<name>A0A5K8A3Z4_9BACT</name>
<dbReference type="AlphaFoldDB" id="A0A5K8A3Z4"/>
<evidence type="ECO:0000259" key="1">
    <source>
        <dbReference type="Pfam" id="PF10040"/>
    </source>
</evidence>